<evidence type="ECO:0000256" key="5">
    <source>
        <dbReference type="PROSITE-ProRule" id="PRU10139"/>
    </source>
</evidence>
<dbReference type="PANTHER" id="PTHR46044">
    <property type="entry name" value="NITRILASE"/>
    <property type="match status" value="1"/>
</dbReference>
<evidence type="ECO:0000256" key="3">
    <source>
        <dbReference type="ARBA" id="ARBA00036406"/>
    </source>
</evidence>
<evidence type="ECO:0000256" key="1">
    <source>
        <dbReference type="ARBA" id="ARBA00008129"/>
    </source>
</evidence>
<sequence>MSDPRVIRVAATQLESIDFDLDANVAKACKYIAEAAEKGCQLIGFSEVFIPGYPYWIWKRTVDIESVKKYIASSLKIDSPQMRLICATAKENKIAVMLGFSENENQSLYISQALIGADGEIKMTRRKIKPTHMERTIYGDGSGASLNNVVDLPGIGKVGGLCCWEHTQPLLRYHTYTQGEEFHVAAWPPMLPLAQTPDALWSQAAEGAKILTSTHCIEGGTFSLYCNSVVSKRNVEIQDLEDSIMWSVPGGGLSAIYGPDGRQISESTLGPDEEGLVIADCNMEEITRNKHFLDTCGHYSRPDLIWLGVDTREKKQVRPE</sequence>
<dbReference type="EC" id="3.5.5.1" evidence="4"/>
<dbReference type="GO" id="GO:0016836">
    <property type="term" value="F:hydro-lyase activity"/>
    <property type="evidence" value="ECO:0007669"/>
    <property type="project" value="UniProtKB-ARBA"/>
</dbReference>
<dbReference type="Proteomes" id="UP000241818">
    <property type="component" value="Unassembled WGS sequence"/>
</dbReference>
<dbReference type="AlphaFoldDB" id="A0A2T3B2T8"/>
<feature type="domain" description="CN hydrolase" evidence="6">
    <location>
        <begin position="7"/>
        <end position="283"/>
    </location>
</feature>
<dbReference type="InParanoid" id="A0A2T3B2T8"/>
<dbReference type="InterPro" id="IPR044149">
    <property type="entry name" value="Nitrilases_CHs"/>
</dbReference>
<dbReference type="GO" id="GO:0000257">
    <property type="term" value="F:nitrilase activity"/>
    <property type="evidence" value="ECO:0007669"/>
    <property type="project" value="UniProtKB-EC"/>
</dbReference>
<evidence type="ECO:0000259" key="6">
    <source>
        <dbReference type="PROSITE" id="PS50263"/>
    </source>
</evidence>
<organism evidence="7 8">
    <name type="scientific">Amorphotheca resinae ATCC 22711</name>
    <dbReference type="NCBI Taxonomy" id="857342"/>
    <lineage>
        <taxon>Eukaryota</taxon>
        <taxon>Fungi</taxon>
        <taxon>Dikarya</taxon>
        <taxon>Ascomycota</taxon>
        <taxon>Pezizomycotina</taxon>
        <taxon>Leotiomycetes</taxon>
        <taxon>Helotiales</taxon>
        <taxon>Amorphothecaceae</taxon>
        <taxon>Amorphotheca</taxon>
    </lineage>
</organism>
<dbReference type="PANTHER" id="PTHR46044:SF14">
    <property type="entry name" value="ARYLACETONITRILASE"/>
    <property type="match status" value="1"/>
</dbReference>
<dbReference type="InterPro" id="IPR036526">
    <property type="entry name" value="C-N_Hydrolase_sf"/>
</dbReference>
<dbReference type="GeneID" id="36568833"/>
<dbReference type="CDD" id="cd07564">
    <property type="entry name" value="nitrilases_CHs"/>
    <property type="match status" value="1"/>
</dbReference>
<dbReference type="PROSITE" id="PS50263">
    <property type="entry name" value="CN_HYDROLASE"/>
    <property type="match status" value="1"/>
</dbReference>
<dbReference type="Pfam" id="PF00795">
    <property type="entry name" value="CN_hydrolase"/>
    <property type="match status" value="1"/>
</dbReference>
<dbReference type="InterPro" id="IPR000132">
    <property type="entry name" value="Nitrilase/CN_hydratase_CS"/>
</dbReference>
<dbReference type="SUPFAM" id="SSF56317">
    <property type="entry name" value="Carbon-nitrogen hydrolase"/>
    <property type="match status" value="1"/>
</dbReference>
<dbReference type="RefSeq" id="XP_024721223.1">
    <property type="nucleotide sequence ID" value="XM_024860752.1"/>
</dbReference>
<keyword evidence="2" id="KW-0378">Hydrolase</keyword>
<evidence type="ECO:0000256" key="4">
    <source>
        <dbReference type="ARBA" id="ARBA00039045"/>
    </source>
</evidence>
<keyword evidence="8" id="KW-1185">Reference proteome</keyword>
<dbReference type="PROSITE" id="PS00920">
    <property type="entry name" value="NITRIL_CHT_1"/>
    <property type="match status" value="1"/>
</dbReference>
<name>A0A2T3B2T8_AMORE</name>
<dbReference type="OrthoDB" id="10250282at2759"/>
<dbReference type="EMBL" id="KZ679011">
    <property type="protein sequence ID" value="PSS18871.1"/>
    <property type="molecule type" value="Genomic_DNA"/>
</dbReference>
<evidence type="ECO:0000313" key="8">
    <source>
        <dbReference type="Proteomes" id="UP000241818"/>
    </source>
</evidence>
<reference evidence="7 8" key="1">
    <citation type="journal article" date="2018" name="New Phytol.">
        <title>Comparative genomics and transcriptomics depict ericoid mycorrhizal fungi as versatile saprotrophs and plant mutualists.</title>
        <authorList>
            <person name="Martino E."/>
            <person name="Morin E."/>
            <person name="Grelet G.A."/>
            <person name="Kuo A."/>
            <person name="Kohler A."/>
            <person name="Daghino S."/>
            <person name="Barry K.W."/>
            <person name="Cichocki N."/>
            <person name="Clum A."/>
            <person name="Dockter R.B."/>
            <person name="Hainaut M."/>
            <person name="Kuo R.C."/>
            <person name="LaButti K."/>
            <person name="Lindahl B.D."/>
            <person name="Lindquist E.A."/>
            <person name="Lipzen A."/>
            <person name="Khouja H.R."/>
            <person name="Magnuson J."/>
            <person name="Murat C."/>
            <person name="Ohm R.A."/>
            <person name="Singer S.W."/>
            <person name="Spatafora J.W."/>
            <person name="Wang M."/>
            <person name="Veneault-Fourrey C."/>
            <person name="Henrissat B."/>
            <person name="Grigoriev I.V."/>
            <person name="Martin F.M."/>
            <person name="Perotto S."/>
        </authorList>
    </citation>
    <scope>NUCLEOTIDE SEQUENCE [LARGE SCALE GENOMIC DNA]</scope>
    <source>
        <strain evidence="7 8">ATCC 22711</strain>
    </source>
</reference>
<accession>A0A2T3B2T8</accession>
<protein>
    <recommendedName>
        <fullName evidence="4">nitrilase</fullName>
        <ecNumber evidence="4">3.5.5.1</ecNumber>
    </recommendedName>
</protein>
<dbReference type="PROSITE" id="PS00921">
    <property type="entry name" value="NITRIL_CHT_2"/>
    <property type="match status" value="1"/>
</dbReference>
<dbReference type="STRING" id="857342.A0A2T3B2T8"/>
<dbReference type="InterPro" id="IPR003010">
    <property type="entry name" value="C-N_Hydrolase"/>
</dbReference>
<feature type="active site" description="Proton acceptor" evidence="5">
    <location>
        <position position="47"/>
    </location>
</feature>
<evidence type="ECO:0000256" key="2">
    <source>
        <dbReference type="ARBA" id="ARBA00022801"/>
    </source>
</evidence>
<dbReference type="Gene3D" id="3.60.110.10">
    <property type="entry name" value="Carbon-nitrogen hydrolase"/>
    <property type="match status" value="1"/>
</dbReference>
<evidence type="ECO:0000313" key="7">
    <source>
        <dbReference type="EMBL" id="PSS18871.1"/>
    </source>
</evidence>
<comment type="catalytic activity">
    <reaction evidence="3">
        <text>a nitrile + 2 H2O = a carboxylate + NH4(+)</text>
        <dbReference type="Rhea" id="RHEA:21724"/>
        <dbReference type="ChEBI" id="CHEBI:15377"/>
        <dbReference type="ChEBI" id="CHEBI:18379"/>
        <dbReference type="ChEBI" id="CHEBI:28938"/>
        <dbReference type="ChEBI" id="CHEBI:29067"/>
        <dbReference type="EC" id="3.5.5.1"/>
    </reaction>
</comment>
<comment type="similarity">
    <text evidence="1">Belongs to the carbon-nitrogen hydrolase superfamily. Nitrilase family.</text>
</comment>
<gene>
    <name evidence="7" type="ORF">M430DRAFT_101905</name>
</gene>
<proteinExistence type="inferred from homology"/>